<feature type="compositionally biased region" description="Low complexity" evidence="1">
    <location>
        <begin position="536"/>
        <end position="547"/>
    </location>
</feature>
<dbReference type="InParanoid" id="A0A2R6RTK2"/>
<reference evidence="5" key="2">
    <citation type="journal article" date="2018" name="BMC Genomics">
        <title>A manually annotated Actinidia chinensis var. chinensis (kiwifruit) genome highlights the challenges associated with draft genomes and gene prediction in plants.</title>
        <authorList>
            <person name="Pilkington S.M."/>
            <person name="Crowhurst R."/>
            <person name="Hilario E."/>
            <person name="Nardozza S."/>
            <person name="Fraser L."/>
            <person name="Peng Y."/>
            <person name="Gunaseelan K."/>
            <person name="Simpson R."/>
            <person name="Tahir J."/>
            <person name="Deroles S.C."/>
            <person name="Templeton K."/>
            <person name="Luo Z."/>
            <person name="Davy M."/>
            <person name="Cheng C."/>
            <person name="McNeilage M."/>
            <person name="Scaglione D."/>
            <person name="Liu Y."/>
            <person name="Zhang Q."/>
            <person name="Datson P."/>
            <person name="De Silva N."/>
            <person name="Gardiner S.E."/>
            <person name="Bassett H."/>
            <person name="Chagne D."/>
            <person name="McCallum J."/>
            <person name="Dzierzon H."/>
            <person name="Deng C."/>
            <person name="Wang Y.Y."/>
            <person name="Barron L."/>
            <person name="Manako K."/>
            <person name="Bowen J."/>
            <person name="Foster T.M."/>
            <person name="Erridge Z.A."/>
            <person name="Tiffin H."/>
            <person name="Waite C.N."/>
            <person name="Davies K.M."/>
            <person name="Grierson E.P."/>
            <person name="Laing W.A."/>
            <person name="Kirk R."/>
            <person name="Chen X."/>
            <person name="Wood M."/>
            <person name="Montefiori M."/>
            <person name="Brummell D.A."/>
            <person name="Schwinn K.E."/>
            <person name="Catanach A."/>
            <person name="Fullerton C."/>
            <person name="Li D."/>
            <person name="Meiyalaghan S."/>
            <person name="Nieuwenhuizen N."/>
            <person name="Read N."/>
            <person name="Prakash R."/>
            <person name="Hunter D."/>
            <person name="Zhang H."/>
            <person name="McKenzie M."/>
            <person name="Knabel M."/>
            <person name="Harris A."/>
            <person name="Allan A.C."/>
            <person name="Gleave A."/>
            <person name="Chen A."/>
            <person name="Janssen B.J."/>
            <person name="Plunkett B."/>
            <person name="Ampomah-Dwamena C."/>
            <person name="Voogd C."/>
            <person name="Leif D."/>
            <person name="Lafferty D."/>
            <person name="Souleyre E.J.F."/>
            <person name="Varkonyi-Gasic E."/>
            <person name="Gambi F."/>
            <person name="Hanley J."/>
            <person name="Yao J.L."/>
            <person name="Cheung J."/>
            <person name="David K.M."/>
            <person name="Warren B."/>
            <person name="Marsh K."/>
            <person name="Snowden K.C."/>
            <person name="Lin-Wang K."/>
            <person name="Brian L."/>
            <person name="Martinez-Sanchez M."/>
            <person name="Wang M."/>
            <person name="Ileperuma N."/>
            <person name="Macnee N."/>
            <person name="Campin R."/>
            <person name="McAtee P."/>
            <person name="Drummond R.S.M."/>
            <person name="Espley R.V."/>
            <person name="Ireland H.S."/>
            <person name="Wu R."/>
            <person name="Atkinson R.G."/>
            <person name="Karunairetnam S."/>
            <person name="Bulley S."/>
            <person name="Chunkath S."/>
            <person name="Hanley Z."/>
            <person name="Storey R."/>
            <person name="Thrimawithana A.H."/>
            <person name="Thomson S."/>
            <person name="David C."/>
            <person name="Testolin R."/>
            <person name="Huang H."/>
            <person name="Hellens R.P."/>
            <person name="Schaffer R.J."/>
        </authorList>
    </citation>
    <scope>NUCLEOTIDE SEQUENCE [LARGE SCALE GENOMIC DNA]</scope>
    <source>
        <strain evidence="5">cv. Red5</strain>
    </source>
</reference>
<dbReference type="EMBL" id="NKQK01000003">
    <property type="protein sequence ID" value="PSS33366.1"/>
    <property type="molecule type" value="Genomic_DNA"/>
</dbReference>
<feature type="domain" description="DUF3741" evidence="2">
    <location>
        <begin position="91"/>
        <end position="134"/>
    </location>
</feature>
<dbReference type="PANTHER" id="PTHR46836">
    <property type="entry name" value="AFADIN"/>
    <property type="match status" value="1"/>
</dbReference>
<dbReference type="Pfam" id="PF12552">
    <property type="entry name" value="DUF3741"/>
    <property type="match status" value="1"/>
</dbReference>
<feature type="domain" description="DUF3741" evidence="3">
    <location>
        <begin position="4"/>
        <end position="23"/>
    </location>
</feature>
<evidence type="ECO:0000259" key="2">
    <source>
        <dbReference type="Pfam" id="PF12552"/>
    </source>
</evidence>
<dbReference type="Pfam" id="PF14383">
    <property type="entry name" value="VARLMGL"/>
    <property type="match status" value="1"/>
</dbReference>
<dbReference type="InterPro" id="IPR032795">
    <property type="entry name" value="DUF3741-assoc"/>
</dbReference>
<dbReference type="Proteomes" id="UP000241394">
    <property type="component" value="Chromosome LG3"/>
</dbReference>
<evidence type="ECO:0000256" key="1">
    <source>
        <dbReference type="SAM" id="MobiDB-lite"/>
    </source>
</evidence>
<evidence type="ECO:0000259" key="3">
    <source>
        <dbReference type="Pfam" id="PF14383"/>
    </source>
</evidence>
<feature type="compositionally biased region" description="Polar residues" evidence="1">
    <location>
        <begin position="307"/>
        <end position="316"/>
    </location>
</feature>
<proteinExistence type="predicted"/>
<organism evidence="4 5">
    <name type="scientific">Actinidia chinensis var. chinensis</name>
    <name type="common">Chinese soft-hair kiwi</name>
    <dbReference type="NCBI Taxonomy" id="1590841"/>
    <lineage>
        <taxon>Eukaryota</taxon>
        <taxon>Viridiplantae</taxon>
        <taxon>Streptophyta</taxon>
        <taxon>Embryophyta</taxon>
        <taxon>Tracheophyta</taxon>
        <taxon>Spermatophyta</taxon>
        <taxon>Magnoliopsida</taxon>
        <taxon>eudicotyledons</taxon>
        <taxon>Gunneridae</taxon>
        <taxon>Pentapetalae</taxon>
        <taxon>asterids</taxon>
        <taxon>Ericales</taxon>
        <taxon>Actinidiaceae</taxon>
        <taxon>Actinidia</taxon>
    </lineage>
</organism>
<feature type="compositionally biased region" description="Polar residues" evidence="1">
    <location>
        <begin position="511"/>
        <end position="528"/>
    </location>
</feature>
<dbReference type="OMA" id="ANWEINI"/>
<feature type="region of interest" description="Disordered" evidence="1">
    <location>
        <begin position="239"/>
        <end position="259"/>
    </location>
</feature>
<dbReference type="Gramene" id="PSS33366">
    <property type="protein sequence ID" value="PSS33366"/>
    <property type="gene ID" value="CEY00_Acc03754"/>
</dbReference>
<reference evidence="4 5" key="1">
    <citation type="submission" date="2017-07" db="EMBL/GenBank/DDBJ databases">
        <title>An improved, manually edited Actinidia chinensis var. chinensis (kiwifruit) genome highlights the challenges associated with draft genomes and gene prediction in plants.</title>
        <authorList>
            <person name="Pilkington S."/>
            <person name="Crowhurst R."/>
            <person name="Hilario E."/>
            <person name="Nardozza S."/>
            <person name="Fraser L."/>
            <person name="Peng Y."/>
            <person name="Gunaseelan K."/>
            <person name="Simpson R."/>
            <person name="Tahir J."/>
            <person name="Deroles S."/>
            <person name="Templeton K."/>
            <person name="Luo Z."/>
            <person name="Davy M."/>
            <person name="Cheng C."/>
            <person name="Mcneilage M."/>
            <person name="Scaglione D."/>
            <person name="Liu Y."/>
            <person name="Zhang Q."/>
            <person name="Datson P."/>
            <person name="De Silva N."/>
            <person name="Gardiner S."/>
            <person name="Bassett H."/>
            <person name="Chagne D."/>
            <person name="Mccallum J."/>
            <person name="Dzierzon H."/>
            <person name="Deng C."/>
            <person name="Wang Y.-Y."/>
            <person name="Barron N."/>
            <person name="Manako K."/>
            <person name="Bowen J."/>
            <person name="Foster T."/>
            <person name="Erridge Z."/>
            <person name="Tiffin H."/>
            <person name="Waite C."/>
            <person name="Davies K."/>
            <person name="Grierson E."/>
            <person name="Laing W."/>
            <person name="Kirk R."/>
            <person name="Chen X."/>
            <person name="Wood M."/>
            <person name="Montefiori M."/>
            <person name="Brummell D."/>
            <person name="Schwinn K."/>
            <person name="Catanach A."/>
            <person name="Fullerton C."/>
            <person name="Li D."/>
            <person name="Meiyalaghan S."/>
            <person name="Nieuwenhuizen N."/>
            <person name="Read N."/>
            <person name="Prakash R."/>
            <person name="Hunter D."/>
            <person name="Zhang H."/>
            <person name="Mckenzie M."/>
            <person name="Knabel M."/>
            <person name="Harris A."/>
            <person name="Allan A."/>
            <person name="Chen A."/>
            <person name="Janssen B."/>
            <person name="Plunkett B."/>
            <person name="Dwamena C."/>
            <person name="Voogd C."/>
            <person name="Leif D."/>
            <person name="Lafferty D."/>
            <person name="Souleyre E."/>
            <person name="Varkonyi-Gasic E."/>
            <person name="Gambi F."/>
            <person name="Hanley J."/>
            <person name="Yao J.-L."/>
            <person name="Cheung J."/>
            <person name="David K."/>
            <person name="Warren B."/>
            <person name="Marsh K."/>
            <person name="Snowden K."/>
            <person name="Lin-Wang K."/>
            <person name="Brian L."/>
            <person name="Martinez-Sanchez M."/>
            <person name="Wang M."/>
            <person name="Ileperuma N."/>
            <person name="Macnee N."/>
            <person name="Campin R."/>
            <person name="Mcatee P."/>
            <person name="Drummond R."/>
            <person name="Espley R."/>
            <person name="Ireland H."/>
            <person name="Wu R."/>
            <person name="Atkinson R."/>
            <person name="Karunairetnam S."/>
            <person name="Bulley S."/>
            <person name="Chunkath S."/>
            <person name="Hanley Z."/>
            <person name="Storey R."/>
            <person name="Thrimawithana A."/>
            <person name="Thomson S."/>
            <person name="David C."/>
            <person name="Testolin R."/>
        </authorList>
    </citation>
    <scope>NUCLEOTIDE SEQUENCE [LARGE SCALE GENOMIC DNA]</scope>
    <source>
        <strain evidence="5">cv. Red5</strain>
        <tissue evidence="4">Young leaf</tissue>
    </source>
</reference>
<sequence>MESKQRTSSVIARLMGLDKLPHKEPVCKPNSVLSEDYLWKSASISLLLKQSYRRSHSFKVNGEKEQEFFESVKGVKANSSMTEVKKSVVMQKFTDGNHLSIDEKIWHSKEFDDVIKEKDSDENLLLRYHHQPDSLFTDHFRDLQFGQPQSQSGNVSVFKCLNAPSSRKGEIFRRLERTTARGIFLRSLQKMENGSDTDSYDDLIDYTCQLLESRLELKDKTSLSPSRIVVLKPNIGKARNASRPSFSPVSQEGSPPCDRKHVEFSKPIELHNQVVTKKNLIDDKEPSRHSFRLSRELANGMPRQIMSGASSPLTEVSRTETKESDVMTPSCPSFFNWKNQCQTTNPPSRRLSFSKQAKKQLSERWKMTRSLQEVGVASGGTTLGEMLAMRDQETRPQNLNHKLDVIVPSNQLSLNDIDADLGSPLGISSKDGWNDEFANSLTSVSTDCHLKLEESVIHGKDKSSMQNLSYDSSGDDLFGNSEEKQSEPVSCIKFVKDEHSSHVLDAFAGQESLTQPQDESLVPSSCSETDPEFPTSSGEGYSSSPNSVLEPPFSEENLPGSGCFQGVGADLHGLWIKKNTF</sequence>
<evidence type="ECO:0000313" key="4">
    <source>
        <dbReference type="EMBL" id="PSS33366.1"/>
    </source>
</evidence>
<evidence type="ECO:0000313" key="5">
    <source>
        <dbReference type="Proteomes" id="UP000241394"/>
    </source>
</evidence>
<feature type="non-terminal residue" evidence="4">
    <location>
        <position position="581"/>
    </location>
</feature>
<name>A0A2R6RTK2_ACTCC</name>
<dbReference type="STRING" id="1590841.A0A2R6RTK2"/>
<accession>A0A2R6RTK2</accession>
<protein>
    <submittedName>
        <fullName evidence="4">Scarecrow-like protein</fullName>
    </submittedName>
</protein>
<dbReference type="AlphaFoldDB" id="A0A2R6RTK2"/>
<comment type="caution">
    <text evidence="4">The sequence shown here is derived from an EMBL/GenBank/DDBJ whole genome shotgun (WGS) entry which is preliminary data.</text>
</comment>
<feature type="compositionally biased region" description="Polar residues" evidence="1">
    <location>
        <begin position="242"/>
        <end position="253"/>
    </location>
</feature>
<gene>
    <name evidence="4" type="ORF">CEY00_Acc03754</name>
</gene>
<dbReference type="PANTHER" id="PTHR46836:SF7">
    <property type="entry name" value="PHOSPHATIDYLINOSITOL N-ACETYGLUCOSAMINLYTRANSFERASE SUBUNIT P-LIKE PROTEIN"/>
    <property type="match status" value="1"/>
</dbReference>
<feature type="region of interest" description="Disordered" evidence="1">
    <location>
        <begin position="461"/>
        <end position="482"/>
    </location>
</feature>
<dbReference type="InterPro" id="IPR022212">
    <property type="entry name" value="DUF3741"/>
</dbReference>
<dbReference type="OrthoDB" id="1584003at2759"/>
<feature type="region of interest" description="Disordered" evidence="1">
    <location>
        <begin position="509"/>
        <end position="561"/>
    </location>
</feature>
<feature type="region of interest" description="Disordered" evidence="1">
    <location>
        <begin position="304"/>
        <end position="327"/>
    </location>
</feature>
<keyword evidence="5" id="KW-1185">Reference proteome</keyword>